<evidence type="ECO:0000313" key="3">
    <source>
        <dbReference type="Proteomes" id="UP000093412"/>
    </source>
</evidence>
<keyword evidence="1" id="KW-0472">Membrane</keyword>
<dbReference type="EMBL" id="MAQA01000024">
    <property type="protein sequence ID" value="OCI31074.1"/>
    <property type="molecule type" value="Genomic_DNA"/>
</dbReference>
<evidence type="ECO:0000256" key="1">
    <source>
        <dbReference type="SAM" id="Phobius"/>
    </source>
</evidence>
<comment type="caution">
    <text evidence="2">The sequence shown here is derived from an EMBL/GenBank/DDBJ whole genome shotgun (WGS) entry which is preliminary data.</text>
</comment>
<evidence type="ECO:0000313" key="2">
    <source>
        <dbReference type="EMBL" id="OCI31074.1"/>
    </source>
</evidence>
<sequence>MSAAWADVVGTAVCLVLLFASAWWAGRIDARRKREGRK</sequence>
<accession>A0ABX2Y5Q2</accession>
<reference evidence="2 3" key="1">
    <citation type="submission" date="2016-06" db="EMBL/GenBank/DDBJ databases">
        <title>Genome sequence of Oerskovia enterophila DSM 43852.</title>
        <authorList>
            <person name="Poehlein A."/>
            <person name="Jag V."/>
            <person name="Bengelsdorf F.R."/>
            <person name="Daniel R."/>
            <person name="Duerre P."/>
        </authorList>
    </citation>
    <scope>NUCLEOTIDE SEQUENCE [LARGE SCALE GENOMIC DNA]</scope>
    <source>
        <strain evidence="2 3">DSM 43852</strain>
    </source>
</reference>
<keyword evidence="1" id="KW-1133">Transmembrane helix</keyword>
<name>A0ABX2Y5Q2_9CELL</name>
<keyword evidence="3" id="KW-1185">Reference proteome</keyword>
<feature type="transmembrane region" description="Helical" evidence="1">
    <location>
        <begin position="6"/>
        <end position="25"/>
    </location>
</feature>
<proteinExistence type="predicted"/>
<dbReference type="Proteomes" id="UP000093412">
    <property type="component" value="Unassembled WGS sequence"/>
</dbReference>
<protein>
    <submittedName>
        <fullName evidence="2">Uncharacterized protein</fullName>
    </submittedName>
</protein>
<keyword evidence="1" id="KW-0812">Transmembrane</keyword>
<organism evidence="2 3">
    <name type="scientific">Oerskovia enterophila</name>
    <dbReference type="NCBI Taxonomy" id="43678"/>
    <lineage>
        <taxon>Bacteria</taxon>
        <taxon>Bacillati</taxon>
        <taxon>Actinomycetota</taxon>
        <taxon>Actinomycetes</taxon>
        <taxon>Micrococcales</taxon>
        <taxon>Cellulomonadaceae</taxon>
        <taxon>Oerskovia</taxon>
    </lineage>
</organism>
<gene>
    <name evidence="2" type="ORF">OERS_22850</name>
</gene>